<feature type="chain" id="PRO_5037119067" description="Secreted protein" evidence="2">
    <location>
        <begin position="34"/>
        <end position="103"/>
    </location>
</feature>
<dbReference type="InterPro" id="IPR006311">
    <property type="entry name" value="TAT_signal"/>
</dbReference>
<dbReference type="PROSITE" id="PS51318">
    <property type="entry name" value="TAT"/>
    <property type="match status" value="1"/>
</dbReference>
<protein>
    <recommendedName>
        <fullName evidence="5">Secreted protein</fullName>
    </recommendedName>
</protein>
<name>A0A931ILQ7_9NOCA</name>
<dbReference type="Proteomes" id="UP000655751">
    <property type="component" value="Unassembled WGS sequence"/>
</dbReference>
<dbReference type="AlphaFoldDB" id="A0A931ILQ7"/>
<comment type="caution">
    <text evidence="3">The sequence shown here is derived from an EMBL/GenBank/DDBJ whole genome shotgun (WGS) entry which is preliminary data.</text>
</comment>
<feature type="region of interest" description="Disordered" evidence="1">
    <location>
        <begin position="66"/>
        <end position="103"/>
    </location>
</feature>
<keyword evidence="2" id="KW-0732">Signal</keyword>
<sequence>MFPTKTPRRLLAALAVAGAVTAIPLTVAAPASATGPDEATEIGRGCDRDDPWENFLDNPWSDLLDNRHGPHGYCDPGDRHSPRHHPPHDPWRDHRPHGLFGSS</sequence>
<dbReference type="RefSeq" id="WP_196154113.1">
    <property type="nucleotide sequence ID" value="NZ_JADMLG010000031.1"/>
</dbReference>
<evidence type="ECO:0000313" key="3">
    <source>
        <dbReference type="EMBL" id="MBH0781833.1"/>
    </source>
</evidence>
<keyword evidence="4" id="KW-1185">Reference proteome</keyword>
<feature type="signal peptide" evidence="2">
    <location>
        <begin position="1"/>
        <end position="33"/>
    </location>
</feature>
<proteinExistence type="predicted"/>
<evidence type="ECO:0000256" key="1">
    <source>
        <dbReference type="SAM" id="MobiDB-lite"/>
    </source>
</evidence>
<reference evidence="3" key="1">
    <citation type="submission" date="2020-11" db="EMBL/GenBank/DDBJ databases">
        <title>Nocardia NEAU-351.nov., a novel actinomycete isolated from the cow dung.</title>
        <authorList>
            <person name="Zhang X."/>
        </authorList>
    </citation>
    <scope>NUCLEOTIDE SEQUENCE</scope>
    <source>
        <strain evidence="3">NEAU-351</strain>
    </source>
</reference>
<feature type="region of interest" description="Disordered" evidence="1">
    <location>
        <begin position="30"/>
        <end position="51"/>
    </location>
</feature>
<accession>A0A931ILQ7</accession>
<gene>
    <name evidence="3" type="ORF">IT779_36730</name>
</gene>
<evidence type="ECO:0000256" key="2">
    <source>
        <dbReference type="SAM" id="SignalP"/>
    </source>
</evidence>
<dbReference type="EMBL" id="JADMLG010000031">
    <property type="protein sequence ID" value="MBH0781833.1"/>
    <property type="molecule type" value="Genomic_DNA"/>
</dbReference>
<evidence type="ECO:0008006" key="5">
    <source>
        <dbReference type="Google" id="ProtNLM"/>
    </source>
</evidence>
<organism evidence="3 4">
    <name type="scientific">Nocardia bovistercoris</name>
    <dbReference type="NCBI Taxonomy" id="2785916"/>
    <lineage>
        <taxon>Bacteria</taxon>
        <taxon>Bacillati</taxon>
        <taxon>Actinomycetota</taxon>
        <taxon>Actinomycetes</taxon>
        <taxon>Mycobacteriales</taxon>
        <taxon>Nocardiaceae</taxon>
        <taxon>Nocardia</taxon>
    </lineage>
</organism>
<evidence type="ECO:0000313" key="4">
    <source>
        <dbReference type="Proteomes" id="UP000655751"/>
    </source>
</evidence>